<dbReference type="RefSeq" id="YP_009304349.1">
    <property type="nucleotide sequence ID" value="NC_031269.1"/>
</dbReference>
<dbReference type="KEGG" id="vg:29126483"/>
<feature type="domain" description="Gp28/Gp37-like" evidence="1">
    <location>
        <begin position="49"/>
        <end position="503"/>
    </location>
</feature>
<accession>A0A142K9I2</accession>
<dbReference type="OrthoDB" id="1559at10239"/>
<protein>
    <submittedName>
        <fullName evidence="2">Minor tail protein</fullName>
    </submittedName>
</protein>
<dbReference type="EMBL" id="KU963249">
    <property type="protein sequence ID" value="AMS02765.1"/>
    <property type="molecule type" value="Genomic_DNA"/>
</dbReference>
<reference evidence="3" key="1">
    <citation type="submission" date="2016-03" db="EMBL/GenBank/DDBJ databases">
        <authorList>
            <person name="Ploux O."/>
        </authorList>
    </citation>
    <scope>NUCLEOTIDE SEQUENCE [LARGE SCALE GENOMIC DNA]</scope>
</reference>
<evidence type="ECO:0000313" key="2">
    <source>
        <dbReference type="EMBL" id="AMS02765.1"/>
    </source>
</evidence>
<organism evidence="2 3">
    <name type="scientific">Gordonia phage Yeezy</name>
    <dbReference type="NCBI Taxonomy" id="1821565"/>
    <lineage>
        <taxon>Viruses</taxon>
        <taxon>Duplodnaviria</taxon>
        <taxon>Heunggongvirae</taxon>
        <taxon>Uroviricota</taxon>
        <taxon>Caudoviricetes</taxon>
        <taxon>Nymbaxtervirinae</taxon>
        <taxon>Baxterfoxvirus</taxon>
        <taxon>Baxterfoxvirus yeezy</taxon>
        <taxon>Baxtervirus yeezy</taxon>
    </lineage>
</organism>
<proteinExistence type="predicted"/>
<gene>
    <name evidence="2" type="primary">20</name>
    <name evidence="2" type="ORF">SEA_YEEZY_20</name>
</gene>
<dbReference type="InterPro" id="IPR029432">
    <property type="entry name" value="Gp28/Gp37-like_dom"/>
</dbReference>
<evidence type="ECO:0000313" key="3">
    <source>
        <dbReference type="Proteomes" id="UP000202604"/>
    </source>
</evidence>
<dbReference type="Proteomes" id="UP000202604">
    <property type="component" value="Segment"/>
</dbReference>
<name>A0A142K9I2_9CAUD</name>
<keyword evidence="3" id="KW-1185">Reference proteome</keyword>
<sequence length="532" mass="58919">MTAPGYARPNTSGPGDFDYLDLGRRNNPRIDWRPIGRYEEVGVNWTWGLEPGKFAFELHPNHPLNDEIAQADIDKHIYHFRAGLRGMPFTGRVMQRKQIGTAGREKFLYTGVCNKIWLQRSYAWVNNLFPPEIQISLTGKQAIVVGPPDPTFKWYIGTAMTRLNKPVYCALPIRWPSAWTQADMKDFNSLESVLDMMFNATEEIVGLMARFTQHDELFKQTAERLEMGVSLDLWDNIPTSPTGGPAPQVFRTDSLAALQSIIDHTSDHFLDFSQLLKPINNGLFALHPDRACYVFDTHEKRDRREVQFRTDSEGQIANYELTVNAPDATRAIVGGKSPSMVNDLIEIGANLAIAAIIGVIATIPGLAGVGGLAVTVGDLFDDIFFAYQVFVDHDLEDQLGDDDALPEVFADNTAAWSIDSYAVGKTTLHEHAGNKQLEITGRSGRSDGLGISFGADDGTARRYRHGDIVTFWDRGNTVEKYVSGVAVTSKPGERMREALTVGNDKRAKGPWTRLITGVQGAGQWSRGAANST</sequence>
<dbReference type="GeneID" id="29126483"/>
<evidence type="ECO:0000259" key="1">
    <source>
        <dbReference type="Pfam" id="PF14594"/>
    </source>
</evidence>
<dbReference type="Pfam" id="PF14594">
    <property type="entry name" value="Sipho_Gp37"/>
    <property type="match status" value="1"/>
</dbReference>